<dbReference type="RefSeq" id="WP_279651512.1">
    <property type="nucleotide sequence ID" value="NZ_CP122539.1"/>
</dbReference>
<dbReference type="EMBL" id="CP122539">
    <property type="protein sequence ID" value="WGH75638.1"/>
    <property type="molecule type" value="Genomic_DNA"/>
</dbReference>
<evidence type="ECO:0000313" key="3">
    <source>
        <dbReference type="Proteomes" id="UP001232001"/>
    </source>
</evidence>
<keyword evidence="1" id="KW-0812">Transmembrane</keyword>
<sequence length="202" mass="23036">MHKFWKISDSKSNKLIFIKDQTIYKGNPKQEELNRLNSESTNLAFLESIFSIPYAYIKRIENQRGKNEIKIFFGNDSEEELIIKDENTKTEIFEFIKHDNPNLKYSSELPSVLKYAKAQFFALLFTTGIFLWSLYLAIQIESGVEYELVGGGGGPGIAGIVLVIANLGVLKIVIGFIILLAIILFTLTKKIKSRCETEFLKR</sequence>
<feature type="transmembrane region" description="Helical" evidence="1">
    <location>
        <begin position="158"/>
        <end position="185"/>
    </location>
</feature>
<keyword evidence="3" id="KW-1185">Reference proteome</keyword>
<keyword evidence="1" id="KW-0472">Membrane</keyword>
<dbReference type="Proteomes" id="UP001232001">
    <property type="component" value="Chromosome"/>
</dbReference>
<feature type="transmembrane region" description="Helical" evidence="1">
    <location>
        <begin position="120"/>
        <end position="138"/>
    </location>
</feature>
<evidence type="ECO:0000313" key="2">
    <source>
        <dbReference type="EMBL" id="WGH75638.1"/>
    </source>
</evidence>
<proteinExistence type="predicted"/>
<accession>A0ABY8L2G8</accession>
<protein>
    <submittedName>
        <fullName evidence="2">Uncharacterized protein</fullName>
    </submittedName>
</protein>
<evidence type="ECO:0000256" key="1">
    <source>
        <dbReference type="SAM" id="Phobius"/>
    </source>
</evidence>
<keyword evidence="1" id="KW-1133">Transmembrane helix</keyword>
<organism evidence="2 3">
    <name type="scientific">Tenacibaculum tangerinum</name>
    <dbReference type="NCBI Taxonomy" id="3038772"/>
    <lineage>
        <taxon>Bacteria</taxon>
        <taxon>Pseudomonadati</taxon>
        <taxon>Bacteroidota</taxon>
        <taxon>Flavobacteriia</taxon>
        <taxon>Flavobacteriales</taxon>
        <taxon>Flavobacteriaceae</taxon>
        <taxon>Tenacibaculum</taxon>
    </lineage>
</organism>
<reference evidence="2 3" key="1">
    <citation type="submission" date="2023-04" db="EMBL/GenBank/DDBJ databases">
        <title>Tenacibaculum tangerinum sp. nov., isolated from sea tidal flat of South Korea.</title>
        <authorList>
            <person name="Lee S.H."/>
            <person name="Kim J.-J."/>
        </authorList>
    </citation>
    <scope>NUCLEOTIDE SEQUENCE [LARGE SCALE GENOMIC DNA]</scope>
    <source>
        <strain evidence="2 3">GRR-S3-23</strain>
    </source>
</reference>
<name>A0ABY8L2G8_9FLAO</name>
<gene>
    <name evidence="2" type="ORF">P8625_00305</name>
</gene>